<name>A0AAV0Z5X5_VICFA</name>
<accession>A0AAV0Z5X5</accession>
<dbReference type="EMBL" id="OX451735">
    <property type="protein sequence ID" value="CAI8592834.1"/>
    <property type="molecule type" value="Genomic_DNA"/>
</dbReference>
<sequence>MMCSVVIMAKGKVYIDAIVIFIPRYHFSSITPLNSHPFSTSTVHYYPKSSTLNGSFVVTDNKQLPSRKASNSQYSLTATENLREIGTFTVADEPVMFKDLWDQEQFKKDLEIVVNQYPFEALKLWQISIILIQGCRRRKCLCENLKVYAIIHIFGWRLLFLNMPSRYNLSHLLTPLMNVYAFSRRVWSDMNLYVAIIYSNHLFTCNH</sequence>
<dbReference type="AlphaFoldDB" id="A0AAV0Z5X5"/>
<evidence type="ECO:0000313" key="1">
    <source>
        <dbReference type="EMBL" id="CAI8592834.1"/>
    </source>
</evidence>
<evidence type="ECO:0000313" key="2">
    <source>
        <dbReference type="Proteomes" id="UP001157006"/>
    </source>
</evidence>
<keyword evidence="2" id="KW-1185">Reference proteome</keyword>
<gene>
    <name evidence="1" type="ORF">VFH_I060960</name>
</gene>
<protein>
    <submittedName>
        <fullName evidence="1">Uncharacterized protein</fullName>
    </submittedName>
</protein>
<proteinExistence type="predicted"/>
<dbReference type="Proteomes" id="UP001157006">
    <property type="component" value="Chromosome 1S"/>
</dbReference>
<reference evidence="1 2" key="1">
    <citation type="submission" date="2023-01" db="EMBL/GenBank/DDBJ databases">
        <authorList>
            <person name="Kreplak J."/>
        </authorList>
    </citation>
    <scope>NUCLEOTIDE SEQUENCE [LARGE SCALE GENOMIC DNA]</scope>
</reference>
<organism evidence="1 2">
    <name type="scientific">Vicia faba</name>
    <name type="common">Broad bean</name>
    <name type="synonym">Faba vulgaris</name>
    <dbReference type="NCBI Taxonomy" id="3906"/>
    <lineage>
        <taxon>Eukaryota</taxon>
        <taxon>Viridiplantae</taxon>
        <taxon>Streptophyta</taxon>
        <taxon>Embryophyta</taxon>
        <taxon>Tracheophyta</taxon>
        <taxon>Spermatophyta</taxon>
        <taxon>Magnoliopsida</taxon>
        <taxon>eudicotyledons</taxon>
        <taxon>Gunneridae</taxon>
        <taxon>Pentapetalae</taxon>
        <taxon>rosids</taxon>
        <taxon>fabids</taxon>
        <taxon>Fabales</taxon>
        <taxon>Fabaceae</taxon>
        <taxon>Papilionoideae</taxon>
        <taxon>50 kb inversion clade</taxon>
        <taxon>NPAAA clade</taxon>
        <taxon>Hologalegina</taxon>
        <taxon>IRL clade</taxon>
        <taxon>Fabeae</taxon>
        <taxon>Vicia</taxon>
    </lineage>
</organism>